<dbReference type="InterPro" id="IPR019734">
    <property type="entry name" value="TPR_rpt"/>
</dbReference>
<feature type="chain" id="PRO_5011727338" evidence="1">
    <location>
        <begin position="32"/>
        <end position="473"/>
    </location>
</feature>
<dbReference type="SMART" id="SM00028">
    <property type="entry name" value="TPR"/>
    <property type="match status" value="6"/>
</dbReference>
<evidence type="ECO:0000313" key="3">
    <source>
        <dbReference type="Proteomes" id="UP000199513"/>
    </source>
</evidence>
<protein>
    <submittedName>
        <fullName evidence="2">Tetratricopeptide repeat-containing protein</fullName>
    </submittedName>
</protein>
<dbReference type="STRING" id="1003.SAMN04488541_101317"/>
<feature type="signal peptide" evidence="1">
    <location>
        <begin position="1"/>
        <end position="31"/>
    </location>
</feature>
<dbReference type="Pfam" id="PF13181">
    <property type="entry name" value="TPR_8"/>
    <property type="match status" value="2"/>
</dbReference>
<dbReference type="AlphaFoldDB" id="A0A1I2FAE7"/>
<evidence type="ECO:0000256" key="1">
    <source>
        <dbReference type="SAM" id="SignalP"/>
    </source>
</evidence>
<name>A0A1I2FAE7_9BACT</name>
<reference evidence="3" key="1">
    <citation type="submission" date="2016-10" db="EMBL/GenBank/DDBJ databases">
        <authorList>
            <person name="Varghese N."/>
            <person name="Submissions S."/>
        </authorList>
    </citation>
    <scope>NUCLEOTIDE SEQUENCE [LARGE SCALE GENOMIC DNA]</scope>
    <source>
        <strain>GEY</strain>
        <strain evidence="3">DSM 9560</strain>
    </source>
</reference>
<keyword evidence="1" id="KW-0732">Signal</keyword>
<dbReference type="InterPro" id="IPR011990">
    <property type="entry name" value="TPR-like_helical_dom_sf"/>
</dbReference>
<dbReference type="EMBL" id="FONY01000013">
    <property type="protein sequence ID" value="SFF02003.1"/>
    <property type="molecule type" value="Genomic_DNA"/>
</dbReference>
<organism evidence="2 3">
    <name type="scientific">Thermoflexibacter ruber</name>
    <dbReference type="NCBI Taxonomy" id="1003"/>
    <lineage>
        <taxon>Bacteria</taxon>
        <taxon>Pseudomonadati</taxon>
        <taxon>Bacteroidota</taxon>
        <taxon>Cytophagia</taxon>
        <taxon>Cytophagales</taxon>
        <taxon>Thermoflexibacteraceae</taxon>
        <taxon>Thermoflexibacter</taxon>
    </lineage>
</organism>
<dbReference type="Pfam" id="PF13432">
    <property type="entry name" value="TPR_16"/>
    <property type="match status" value="1"/>
</dbReference>
<dbReference type="PANTHER" id="PTHR12558:SF13">
    <property type="entry name" value="CELL DIVISION CYCLE PROTEIN 27 HOMOLOG"/>
    <property type="match status" value="1"/>
</dbReference>
<evidence type="ECO:0000313" key="2">
    <source>
        <dbReference type="EMBL" id="SFF02003.1"/>
    </source>
</evidence>
<accession>A0A1I2FAE7</accession>
<dbReference type="Proteomes" id="UP000199513">
    <property type="component" value="Unassembled WGS sequence"/>
</dbReference>
<dbReference type="SUPFAM" id="SSF48452">
    <property type="entry name" value="TPR-like"/>
    <property type="match status" value="2"/>
</dbReference>
<gene>
    <name evidence="2" type="ORF">SAMN04488541_101317</name>
</gene>
<keyword evidence="3" id="KW-1185">Reference proteome</keyword>
<proteinExistence type="predicted"/>
<sequence length="473" mass="54196">MTNFSLRMKRKSLIIHLIFMLVFSGLQSVNAQTKSVKPKPANPEPAKTSSEMAFNRSGTRTDILLEEYEKLIKDNPNDVDAWFGKANCEFLLKRPKLSVYSLHQAIRLQPTHAGAYALMGKIMKLTNKNDSAAICYELASQYEKDVYKKVDYKSFIIMKLIKEKKMQEAYNKIKDIYAVAPTNHNVAFFYAKMSNFFNQYEEAQKSIRKIEPDLQKKDLRESAKYYYELGYALYQLQRFDEAKPILQKIQFGPFKRKVDKLSAPYFYNLASTYAKFHEENISMMYLDQALRIDKDFTKAHLLKAELSKRNQDVSATIEHMRMAANNQPDPVKKLAWYDKIAQTQMEAGDYDGSLNTLNEAMKLKAGKIRASRPDPDTWFLMCLAQYKIGNHKEAIADIDDFLSKKIPVPASILGSFYFLKGLAAKGANDLKLAKEAFKSVLKIQTLIRDAAEVELIALSELKSLENEADDDAE</sequence>
<dbReference type="PANTHER" id="PTHR12558">
    <property type="entry name" value="CELL DIVISION CYCLE 16,23,27"/>
    <property type="match status" value="1"/>
</dbReference>
<dbReference type="Gene3D" id="1.25.40.10">
    <property type="entry name" value="Tetratricopeptide repeat domain"/>
    <property type="match status" value="4"/>
</dbReference>